<evidence type="ECO:0000313" key="3">
    <source>
        <dbReference type="Proteomes" id="UP000008810"/>
    </source>
</evidence>
<sequence>MASSLCSSSLFLAGRDVESCSCLDLLPPSSLCLNKSCLDLSPQPPVTTSQRLIRQRLFKASFQVSWWQTQATLLIQFWQAPSSTSIRGPHCGFQHLPDWKRKTGDASPSPWRRQPEVGANPSSLMRGRIQELWRDGEAFPPPDLEEFFKKVVFCCMWWPPAGIPLRFGRWSAAFDGSERVATRSREIDACPLYVSHRGQVVILFFSWVPEVISGCKFAFRSFDLRS</sequence>
<dbReference type="EMBL" id="CM000882">
    <property type="protein sequence ID" value="KQJ98555.1"/>
    <property type="molecule type" value="Genomic_DNA"/>
</dbReference>
<evidence type="ECO:0000313" key="1">
    <source>
        <dbReference type="EMBL" id="KQJ98555.1"/>
    </source>
</evidence>
<dbReference type="Proteomes" id="UP000008810">
    <property type="component" value="Chromosome 3"/>
</dbReference>
<dbReference type="EnsemblPlants" id="KQJ98555">
    <property type="protein sequence ID" value="KQJ98555"/>
    <property type="gene ID" value="BRADI_3g37623v3"/>
</dbReference>
<reference evidence="1 2" key="1">
    <citation type="journal article" date="2010" name="Nature">
        <title>Genome sequencing and analysis of the model grass Brachypodium distachyon.</title>
        <authorList>
            <consortium name="International Brachypodium Initiative"/>
        </authorList>
    </citation>
    <scope>NUCLEOTIDE SEQUENCE [LARGE SCALE GENOMIC DNA]</scope>
    <source>
        <strain evidence="1 2">Bd21</strain>
    </source>
</reference>
<organism evidence="1">
    <name type="scientific">Brachypodium distachyon</name>
    <name type="common">Purple false brome</name>
    <name type="synonym">Trachynia distachya</name>
    <dbReference type="NCBI Taxonomy" id="15368"/>
    <lineage>
        <taxon>Eukaryota</taxon>
        <taxon>Viridiplantae</taxon>
        <taxon>Streptophyta</taxon>
        <taxon>Embryophyta</taxon>
        <taxon>Tracheophyta</taxon>
        <taxon>Spermatophyta</taxon>
        <taxon>Magnoliopsida</taxon>
        <taxon>Liliopsida</taxon>
        <taxon>Poales</taxon>
        <taxon>Poaceae</taxon>
        <taxon>BOP clade</taxon>
        <taxon>Pooideae</taxon>
        <taxon>Stipodae</taxon>
        <taxon>Brachypodieae</taxon>
        <taxon>Brachypodium</taxon>
    </lineage>
</organism>
<reference evidence="1" key="2">
    <citation type="submission" date="2017-06" db="EMBL/GenBank/DDBJ databases">
        <title>WGS assembly of Brachypodium distachyon.</title>
        <authorList>
            <consortium name="The International Brachypodium Initiative"/>
            <person name="Lucas S."/>
            <person name="Harmon-Smith M."/>
            <person name="Lail K."/>
            <person name="Tice H."/>
            <person name="Grimwood J."/>
            <person name="Bruce D."/>
            <person name="Barry K."/>
            <person name="Shu S."/>
            <person name="Lindquist E."/>
            <person name="Wang M."/>
            <person name="Pitluck S."/>
            <person name="Vogel J.P."/>
            <person name="Garvin D.F."/>
            <person name="Mockler T.C."/>
            <person name="Schmutz J."/>
            <person name="Rokhsar D."/>
            <person name="Bevan M.W."/>
        </authorList>
    </citation>
    <scope>NUCLEOTIDE SEQUENCE</scope>
    <source>
        <strain evidence="1">Bd21</strain>
    </source>
</reference>
<gene>
    <name evidence="1" type="ORF">BRADI_3g37623v3</name>
</gene>
<protein>
    <submittedName>
        <fullName evidence="1 2">Uncharacterized protein</fullName>
    </submittedName>
</protein>
<keyword evidence="3" id="KW-1185">Reference proteome</keyword>
<reference evidence="2" key="3">
    <citation type="submission" date="2018-08" db="UniProtKB">
        <authorList>
            <consortium name="EnsemblPlants"/>
        </authorList>
    </citation>
    <scope>IDENTIFICATION</scope>
    <source>
        <strain evidence="2">cv. Bd21</strain>
    </source>
</reference>
<accession>A0A0Q3IDJ9</accession>
<proteinExistence type="predicted"/>
<dbReference type="AlphaFoldDB" id="A0A0Q3IDJ9"/>
<evidence type="ECO:0000313" key="2">
    <source>
        <dbReference type="EnsemblPlants" id="KQJ98555"/>
    </source>
</evidence>
<dbReference type="Gramene" id="KQJ98555">
    <property type="protein sequence ID" value="KQJ98555"/>
    <property type="gene ID" value="BRADI_3g37623v3"/>
</dbReference>
<dbReference type="InParanoid" id="A0A0Q3IDJ9"/>
<name>A0A0Q3IDJ9_BRADI</name>